<sequence>MPCIVNRACFQGCSERWLHATRSALAFVLALGLWVGVLAILSSRSMVHVSDARRPAAALDMRVVLMNAPAATGAAPAAEKTPAPVKPVVQTPMPPATSRSKPVSTRDDVARHDAQRETQHATQREAREQRIKPAVTAEPPPHARQEAAEAPPAAGPPISTARSASTDAPPSAAASSASSASTTSTASATATGATTTARTIAQPLPTLPDDLREQAYRTVATARFTIHVDGSVDVELLKATPNPRLNGLLLESLRRWRFFPALRDGHAVESTQDIRVHFNVS</sequence>
<keyword evidence="7" id="KW-0653">Protein transport</keyword>
<proteinExistence type="inferred from homology"/>
<evidence type="ECO:0000256" key="6">
    <source>
        <dbReference type="ARBA" id="ARBA00022692"/>
    </source>
</evidence>
<evidence type="ECO:0000313" key="14">
    <source>
        <dbReference type="Proteomes" id="UP001431019"/>
    </source>
</evidence>
<dbReference type="PANTHER" id="PTHR33446">
    <property type="entry name" value="PROTEIN TONB-RELATED"/>
    <property type="match status" value="1"/>
</dbReference>
<keyword evidence="9 11" id="KW-0472">Membrane</keyword>
<dbReference type="InterPro" id="IPR006260">
    <property type="entry name" value="TonB/TolA_C"/>
</dbReference>
<comment type="caution">
    <text evidence="13">The sequence shown here is derived from an EMBL/GenBank/DDBJ whole genome shotgun (WGS) entry which is preliminary data.</text>
</comment>
<evidence type="ECO:0000256" key="8">
    <source>
        <dbReference type="ARBA" id="ARBA00022989"/>
    </source>
</evidence>
<accession>A0ABS8JSX1</accession>
<keyword evidence="4" id="KW-1003">Cell membrane</keyword>
<keyword evidence="5" id="KW-0997">Cell inner membrane</keyword>
<feature type="region of interest" description="Disordered" evidence="10">
    <location>
        <begin position="72"/>
        <end position="208"/>
    </location>
</feature>
<feature type="compositionally biased region" description="Low complexity" evidence="10">
    <location>
        <begin position="72"/>
        <end position="88"/>
    </location>
</feature>
<dbReference type="RefSeq" id="WP_230509336.1">
    <property type="nucleotide sequence ID" value="NZ_JAJITD010000004.1"/>
</dbReference>
<evidence type="ECO:0000256" key="10">
    <source>
        <dbReference type="SAM" id="MobiDB-lite"/>
    </source>
</evidence>
<feature type="domain" description="TonB C-terminal" evidence="12">
    <location>
        <begin position="192"/>
        <end position="281"/>
    </location>
</feature>
<keyword evidence="14" id="KW-1185">Reference proteome</keyword>
<dbReference type="Gene3D" id="3.30.1150.10">
    <property type="match status" value="1"/>
</dbReference>
<evidence type="ECO:0000256" key="5">
    <source>
        <dbReference type="ARBA" id="ARBA00022519"/>
    </source>
</evidence>
<feature type="compositionally biased region" description="Low complexity" evidence="10">
    <location>
        <begin position="148"/>
        <end position="199"/>
    </location>
</feature>
<reference evidence="13 14" key="1">
    <citation type="submission" date="2021-11" db="EMBL/GenBank/DDBJ databases">
        <authorList>
            <person name="Oh E.-T."/>
            <person name="Kim S.-B."/>
        </authorList>
    </citation>
    <scope>NUCLEOTIDE SEQUENCE [LARGE SCALE GENOMIC DNA]</scope>
    <source>
        <strain evidence="13 14">MMS20-SJTR3</strain>
    </source>
</reference>
<keyword evidence="3" id="KW-0813">Transport</keyword>
<dbReference type="InterPro" id="IPR051045">
    <property type="entry name" value="TonB-dependent_transducer"/>
</dbReference>
<dbReference type="PROSITE" id="PS52015">
    <property type="entry name" value="TONB_CTD"/>
    <property type="match status" value="1"/>
</dbReference>
<comment type="similarity">
    <text evidence="2">Belongs to the TonB family.</text>
</comment>
<evidence type="ECO:0000256" key="9">
    <source>
        <dbReference type="ARBA" id="ARBA00023136"/>
    </source>
</evidence>
<keyword evidence="6 11" id="KW-0812">Transmembrane</keyword>
<evidence type="ECO:0000256" key="2">
    <source>
        <dbReference type="ARBA" id="ARBA00006555"/>
    </source>
</evidence>
<dbReference type="Proteomes" id="UP001431019">
    <property type="component" value="Unassembled WGS sequence"/>
</dbReference>
<dbReference type="EMBL" id="JAJITD010000004">
    <property type="protein sequence ID" value="MCC8393014.1"/>
    <property type="molecule type" value="Genomic_DNA"/>
</dbReference>
<dbReference type="NCBIfam" id="TIGR01352">
    <property type="entry name" value="tonB_Cterm"/>
    <property type="match status" value="1"/>
</dbReference>
<dbReference type="PANTHER" id="PTHR33446:SF2">
    <property type="entry name" value="PROTEIN TONB"/>
    <property type="match status" value="1"/>
</dbReference>
<evidence type="ECO:0000256" key="4">
    <source>
        <dbReference type="ARBA" id="ARBA00022475"/>
    </source>
</evidence>
<feature type="transmembrane region" description="Helical" evidence="11">
    <location>
        <begin position="24"/>
        <end position="43"/>
    </location>
</feature>
<name>A0ABS8JSX1_9BURK</name>
<feature type="compositionally biased region" description="Basic and acidic residues" evidence="10">
    <location>
        <begin position="104"/>
        <end position="131"/>
    </location>
</feature>
<comment type="subcellular location">
    <subcellularLocation>
        <location evidence="1">Cell inner membrane</location>
        <topology evidence="1">Single-pass membrane protein</topology>
        <orientation evidence="1">Periplasmic side</orientation>
    </subcellularLocation>
</comment>
<keyword evidence="8 11" id="KW-1133">Transmembrane helix</keyword>
<evidence type="ECO:0000256" key="3">
    <source>
        <dbReference type="ARBA" id="ARBA00022448"/>
    </source>
</evidence>
<gene>
    <name evidence="13" type="ORF">LJ656_10475</name>
</gene>
<evidence type="ECO:0000256" key="7">
    <source>
        <dbReference type="ARBA" id="ARBA00022927"/>
    </source>
</evidence>
<evidence type="ECO:0000256" key="1">
    <source>
        <dbReference type="ARBA" id="ARBA00004383"/>
    </source>
</evidence>
<dbReference type="Pfam" id="PF03544">
    <property type="entry name" value="TonB_C"/>
    <property type="match status" value="1"/>
</dbReference>
<evidence type="ECO:0000313" key="13">
    <source>
        <dbReference type="EMBL" id="MCC8393014.1"/>
    </source>
</evidence>
<dbReference type="InterPro" id="IPR037682">
    <property type="entry name" value="TonB_C"/>
</dbReference>
<organism evidence="13 14">
    <name type="scientific">Paraburkholderia sejongensis</name>
    <dbReference type="NCBI Taxonomy" id="2886946"/>
    <lineage>
        <taxon>Bacteria</taxon>
        <taxon>Pseudomonadati</taxon>
        <taxon>Pseudomonadota</taxon>
        <taxon>Betaproteobacteria</taxon>
        <taxon>Burkholderiales</taxon>
        <taxon>Burkholderiaceae</taxon>
        <taxon>Paraburkholderia</taxon>
    </lineage>
</organism>
<evidence type="ECO:0000256" key="11">
    <source>
        <dbReference type="SAM" id="Phobius"/>
    </source>
</evidence>
<dbReference type="SUPFAM" id="SSF74653">
    <property type="entry name" value="TolA/TonB C-terminal domain"/>
    <property type="match status" value="1"/>
</dbReference>
<evidence type="ECO:0000259" key="12">
    <source>
        <dbReference type="PROSITE" id="PS52015"/>
    </source>
</evidence>
<protein>
    <submittedName>
        <fullName evidence="13">TonB family protein</fullName>
    </submittedName>
</protein>